<feature type="compositionally biased region" description="Basic and acidic residues" evidence="7">
    <location>
        <begin position="237"/>
        <end position="264"/>
    </location>
</feature>
<feature type="compositionally biased region" description="Basic and acidic residues" evidence="7">
    <location>
        <begin position="158"/>
        <end position="173"/>
    </location>
</feature>
<comment type="subcellular location">
    <subcellularLocation>
        <location evidence="1">Nucleus</location>
    </subcellularLocation>
</comment>
<dbReference type="GO" id="GO:0046983">
    <property type="term" value="F:protein dimerization activity"/>
    <property type="evidence" value="ECO:0007669"/>
    <property type="project" value="UniProtKB-ARBA"/>
</dbReference>
<dbReference type="SUPFAM" id="SSF57959">
    <property type="entry name" value="Leucine zipper domain"/>
    <property type="match status" value="1"/>
</dbReference>
<dbReference type="AlphaFoldDB" id="A0AAW1KZD5"/>
<evidence type="ECO:0000256" key="3">
    <source>
        <dbReference type="ARBA" id="ARBA00023015"/>
    </source>
</evidence>
<keyword evidence="3" id="KW-0805">Transcription regulation</keyword>
<protein>
    <recommendedName>
        <fullName evidence="8">BZIP domain-containing protein</fullName>
    </recommendedName>
</protein>
<dbReference type="Gene3D" id="1.20.5.170">
    <property type="match status" value="1"/>
</dbReference>
<dbReference type="Pfam" id="PF00170">
    <property type="entry name" value="bZIP_1"/>
    <property type="match status" value="1"/>
</dbReference>
<evidence type="ECO:0000256" key="5">
    <source>
        <dbReference type="ARBA" id="ARBA00023163"/>
    </source>
</evidence>
<dbReference type="EMBL" id="JBDFQZ010000005">
    <property type="protein sequence ID" value="KAK9724716.1"/>
    <property type="molecule type" value="Genomic_DNA"/>
</dbReference>
<evidence type="ECO:0000313" key="10">
    <source>
        <dbReference type="Proteomes" id="UP001443914"/>
    </source>
</evidence>
<organism evidence="9 10">
    <name type="scientific">Saponaria officinalis</name>
    <name type="common">Common soapwort</name>
    <name type="synonym">Lychnis saponaria</name>
    <dbReference type="NCBI Taxonomy" id="3572"/>
    <lineage>
        <taxon>Eukaryota</taxon>
        <taxon>Viridiplantae</taxon>
        <taxon>Streptophyta</taxon>
        <taxon>Embryophyta</taxon>
        <taxon>Tracheophyta</taxon>
        <taxon>Spermatophyta</taxon>
        <taxon>Magnoliopsida</taxon>
        <taxon>eudicotyledons</taxon>
        <taxon>Gunneridae</taxon>
        <taxon>Pentapetalae</taxon>
        <taxon>Caryophyllales</taxon>
        <taxon>Caryophyllaceae</taxon>
        <taxon>Caryophylleae</taxon>
        <taxon>Saponaria</taxon>
    </lineage>
</organism>
<dbReference type="SMART" id="SM00338">
    <property type="entry name" value="BRLZ"/>
    <property type="match status" value="1"/>
</dbReference>
<feature type="compositionally biased region" description="Polar residues" evidence="7">
    <location>
        <begin position="107"/>
        <end position="119"/>
    </location>
</feature>
<feature type="region of interest" description="Disordered" evidence="7">
    <location>
        <begin position="214"/>
        <end position="264"/>
    </location>
</feature>
<dbReference type="PANTHER" id="PTHR45967:SF38">
    <property type="entry name" value="G-BOX-BINDING FACTOR 2"/>
    <property type="match status" value="1"/>
</dbReference>
<accession>A0AAW1KZD5</accession>
<dbReference type="Pfam" id="PF07777">
    <property type="entry name" value="MFMR"/>
    <property type="match status" value="1"/>
</dbReference>
<comment type="similarity">
    <text evidence="2">Belongs to the bZIP family.</text>
</comment>
<dbReference type="GO" id="GO:0005634">
    <property type="term" value="C:nucleus"/>
    <property type="evidence" value="ECO:0007669"/>
    <property type="project" value="UniProtKB-SubCell"/>
</dbReference>
<keyword evidence="10" id="KW-1185">Reference proteome</keyword>
<dbReference type="CDD" id="cd14702">
    <property type="entry name" value="bZIP_plant_GBF1"/>
    <property type="match status" value="1"/>
</dbReference>
<evidence type="ECO:0000256" key="2">
    <source>
        <dbReference type="ARBA" id="ARBA00007163"/>
    </source>
</evidence>
<feature type="region of interest" description="Disordered" evidence="7">
    <location>
        <begin position="1"/>
        <end position="27"/>
    </location>
</feature>
<evidence type="ECO:0000256" key="1">
    <source>
        <dbReference type="ARBA" id="ARBA00004123"/>
    </source>
</evidence>
<sequence length="344" mass="36805">MGNNEGEKTPKSEKPEKPATPSQDQNNVHVYPDWAAVQAYYGAGAILPPYYNPAAAPGHAAHPYMWAPPQMMPPYGSYAAMYPHGGMYGASAAPVCMQVAASLNLETPTRSSGNDNGSTKKPKESEINAASGNGNAESAKDGGAHCQSHSTDGGTEGSCDRSDGSTAREDDSGRSYNGASDSGACNMKIVPGIPVASNKPLETCPVLTPEMNHSHARAHANSILTAAPRATVTGVQGDRELKREKRKQSNRESARRSRLRKQAEMEELGKKVDALTAENLALRSEINKLEADSEKLRSDNGLLMEKVKKMQGQGGSMVSERNEDQEKVHINTENLLEKVDNSVS</sequence>
<feature type="domain" description="BZIP" evidence="8">
    <location>
        <begin position="240"/>
        <end position="298"/>
    </location>
</feature>
<dbReference type="InterPro" id="IPR044827">
    <property type="entry name" value="GBF-like"/>
</dbReference>
<gene>
    <name evidence="9" type="ORF">RND81_05G094100</name>
</gene>
<dbReference type="PROSITE" id="PS00036">
    <property type="entry name" value="BZIP_BASIC"/>
    <property type="match status" value="1"/>
</dbReference>
<feature type="region of interest" description="Disordered" evidence="7">
    <location>
        <begin position="107"/>
        <end position="185"/>
    </location>
</feature>
<name>A0AAW1KZD5_SAPOF</name>
<evidence type="ECO:0000259" key="8">
    <source>
        <dbReference type="PROSITE" id="PS50217"/>
    </source>
</evidence>
<comment type="caution">
    <text evidence="9">The sequence shown here is derived from an EMBL/GenBank/DDBJ whole genome shotgun (WGS) entry which is preliminary data.</text>
</comment>
<dbReference type="InterPro" id="IPR046347">
    <property type="entry name" value="bZIP_sf"/>
</dbReference>
<feature type="region of interest" description="Disordered" evidence="7">
    <location>
        <begin position="309"/>
        <end position="329"/>
    </location>
</feature>
<reference evidence="9" key="1">
    <citation type="submission" date="2024-03" db="EMBL/GenBank/DDBJ databases">
        <title>WGS assembly of Saponaria officinalis var. Norfolk2.</title>
        <authorList>
            <person name="Jenkins J."/>
            <person name="Shu S."/>
            <person name="Grimwood J."/>
            <person name="Barry K."/>
            <person name="Goodstein D."/>
            <person name="Schmutz J."/>
            <person name="Leebens-Mack J."/>
            <person name="Osbourn A."/>
        </authorList>
    </citation>
    <scope>NUCLEOTIDE SEQUENCE [LARGE SCALE GENOMIC DNA]</scope>
    <source>
        <strain evidence="9">JIC</strain>
    </source>
</reference>
<feature type="compositionally biased region" description="Low complexity" evidence="7">
    <location>
        <begin position="127"/>
        <end position="137"/>
    </location>
</feature>
<feature type="compositionally biased region" description="Basic and acidic residues" evidence="7">
    <location>
        <begin position="320"/>
        <end position="329"/>
    </location>
</feature>
<dbReference type="PROSITE" id="PS50217">
    <property type="entry name" value="BZIP"/>
    <property type="match status" value="1"/>
</dbReference>
<dbReference type="GO" id="GO:0003700">
    <property type="term" value="F:DNA-binding transcription factor activity"/>
    <property type="evidence" value="ECO:0007669"/>
    <property type="project" value="InterPro"/>
</dbReference>
<evidence type="ECO:0000256" key="6">
    <source>
        <dbReference type="ARBA" id="ARBA00023242"/>
    </source>
</evidence>
<dbReference type="InterPro" id="IPR012900">
    <property type="entry name" value="MFMR"/>
</dbReference>
<dbReference type="InterPro" id="IPR004827">
    <property type="entry name" value="bZIP"/>
</dbReference>
<feature type="compositionally biased region" description="Basic and acidic residues" evidence="7">
    <location>
        <begin position="1"/>
        <end position="17"/>
    </location>
</feature>
<evidence type="ECO:0000313" key="9">
    <source>
        <dbReference type="EMBL" id="KAK9724716.1"/>
    </source>
</evidence>
<keyword evidence="5" id="KW-0804">Transcription</keyword>
<keyword evidence="6" id="KW-0539">Nucleus</keyword>
<dbReference type="Proteomes" id="UP001443914">
    <property type="component" value="Unassembled WGS sequence"/>
</dbReference>
<proteinExistence type="inferred from homology"/>
<evidence type="ECO:0000256" key="4">
    <source>
        <dbReference type="ARBA" id="ARBA00023125"/>
    </source>
</evidence>
<evidence type="ECO:0000256" key="7">
    <source>
        <dbReference type="SAM" id="MobiDB-lite"/>
    </source>
</evidence>
<dbReference type="InterPro" id="IPR045314">
    <property type="entry name" value="bZIP_plant_GBF1"/>
</dbReference>
<keyword evidence="4" id="KW-0238">DNA-binding</keyword>
<dbReference type="GO" id="GO:0000976">
    <property type="term" value="F:transcription cis-regulatory region binding"/>
    <property type="evidence" value="ECO:0007669"/>
    <property type="project" value="UniProtKB-ARBA"/>
</dbReference>
<dbReference type="PANTHER" id="PTHR45967">
    <property type="entry name" value="G-BOX-BINDING FACTOR 3-RELATED"/>
    <property type="match status" value="1"/>
</dbReference>
<dbReference type="FunFam" id="1.20.5.170:FF:000020">
    <property type="entry name" value="BZIP transcription factor"/>
    <property type="match status" value="1"/>
</dbReference>